<evidence type="ECO:0000313" key="1">
    <source>
        <dbReference type="EMBL" id="THU77927.1"/>
    </source>
</evidence>
<evidence type="ECO:0000313" key="2">
    <source>
        <dbReference type="Proteomes" id="UP000297245"/>
    </source>
</evidence>
<sequence>MPLSVFPHCTLGLYGVAEKAAAMILQTASTSPPLPSPTSTSCVILFFFSSFSHRFIDSHTQAF</sequence>
<name>A0A4S8KQE4_DENBC</name>
<dbReference type="AlphaFoldDB" id="A0A4S8KQE4"/>
<reference evidence="1 2" key="1">
    <citation type="journal article" date="2019" name="Nat. Ecol. Evol.">
        <title>Megaphylogeny resolves global patterns of mushroom evolution.</title>
        <authorList>
            <person name="Varga T."/>
            <person name="Krizsan K."/>
            <person name="Foldi C."/>
            <person name="Dima B."/>
            <person name="Sanchez-Garcia M."/>
            <person name="Sanchez-Ramirez S."/>
            <person name="Szollosi G.J."/>
            <person name="Szarkandi J.G."/>
            <person name="Papp V."/>
            <person name="Albert L."/>
            <person name="Andreopoulos W."/>
            <person name="Angelini C."/>
            <person name="Antonin V."/>
            <person name="Barry K.W."/>
            <person name="Bougher N.L."/>
            <person name="Buchanan P."/>
            <person name="Buyck B."/>
            <person name="Bense V."/>
            <person name="Catcheside P."/>
            <person name="Chovatia M."/>
            <person name="Cooper J."/>
            <person name="Damon W."/>
            <person name="Desjardin D."/>
            <person name="Finy P."/>
            <person name="Geml J."/>
            <person name="Haridas S."/>
            <person name="Hughes K."/>
            <person name="Justo A."/>
            <person name="Karasinski D."/>
            <person name="Kautmanova I."/>
            <person name="Kiss B."/>
            <person name="Kocsube S."/>
            <person name="Kotiranta H."/>
            <person name="LaButti K.M."/>
            <person name="Lechner B.E."/>
            <person name="Liimatainen K."/>
            <person name="Lipzen A."/>
            <person name="Lukacs Z."/>
            <person name="Mihaltcheva S."/>
            <person name="Morgado L.N."/>
            <person name="Niskanen T."/>
            <person name="Noordeloos M.E."/>
            <person name="Ohm R.A."/>
            <person name="Ortiz-Santana B."/>
            <person name="Ovrebo C."/>
            <person name="Racz N."/>
            <person name="Riley R."/>
            <person name="Savchenko A."/>
            <person name="Shiryaev A."/>
            <person name="Soop K."/>
            <person name="Spirin V."/>
            <person name="Szebenyi C."/>
            <person name="Tomsovsky M."/>
            <person name="Tulloss R.E."/>
            <person name="Uehling J."/>
            <person name="Grigoriev I.V."/>
            <person name="Vagvolgyi C."/>
            <person name="Papp T."/>
            <person name="Martin F.M."/>
            <person name="Miettinen O."/>
            <person name="Hibbett D.S."/>
            <person name="Nagy L.G."/>
        </authorList>
    </citation>
    <scope>NUCLEOTIDE SEQUENCE [LARGE SCALE GENOMIC DNA]</scope>
    <source>
        <strain evidence="1 2">CBS 962.96</strain>
    </source>
</reference>
<dbReference type="Proteomes" id="UP000297245">
    <property type="component" value="Unassembled WGS sequence"/>
</dbReference>
<proteinExistence type="predicted"/>
<keyword evidence="2" id="KW-1185">Reference proteome</keyword>
<protein>
    <submittedName>
        <fullName evidence="1">Uncharacterized protein</fullName>
    </submittedName>
</protein>
<organism evidence="1 2">
    <name type="scientific">Dendrothele bispora (strain CBS 962.96)</name>
    <dbReference type="NCBI Taxonomy" id="1314807"/>
    <lineage>
        <taxon>Eukaryota</taxon>
        <taxon>Fungi</taxon>
        <taxon>Dikarya</taxon>
        <taxon>Basidiomycota</taxon>
        <taxon>Agaricomycotina</taxon>
        <taxon>Agaricomycetes</taxon>
        <taxon>Agaricomycetidae</taxon>
        <taxon>Agaricales</taxon>
        <taxon>Agaricales incertae sedis</taxon>
        <taxon>Dendrothele</taxon>
    </lineage>
</organism>
<dbReference type="EMBL" id="ML180303">
    <property type="protein sequence ID" value="THU77927.1"/>
    <property type="molecule type" value="Genomic_DNA"/>
</dbReference>
<accession>A0A4S8KQE4</accession>
<gene>
    <name evidence="1" type="ORF">K435DRAFT_71130</name>
</gene>